<comment type="cofactor">
    <cofactor evidence="1">
        <name>Mn(2+)</name>
        <dbReference type="ChEBI" id="CHEBI:29035"/>
    </cofactor>
</comment>
<comment type="caution">
    <text evidence="9">The sequence shown here is derived from an EMBL/GenBank/DDBJ whole genome shotgun (WGS) entry which is preliminary data.</text>
</comment>
<dbReference type="AlphaFoldDB" id="A0A7J7C822"/>
<sequence length="207" mass="24442">MRFLTNFTNFLSVMFAFLEKFPVKIMPIQLKDMVTLVSRTGRHLQRYDDKGLRQVVGCIPYRYREAKQSSPLTDGILNEELLEVLVISAQNGQGMLFPKGGWETTDESMEKAAMRETREEAGVTGDIERKLGRWEYKSKRRSIVHEGYMFPLRVKAELESWPEKNIRERRWVSVTEAREICPQWWMREALEEFVRRQTNLKCRGSEE</sequence>
<dbReference type="Proteomes" id="UP000593562">
    <property type="component" value="Unassembled WGS sequence"/>
</dbReference>
<keyword evidence="5" id="KW-0378">Hydrolase</keyword>
<dbReference type="FunFam" id="3.90.79.10:FF:000022">
    <property type="entry name" value="Nudix hydrolase 17, mitochondrial"/>
    <property type="match status" value="1"/>
</dbReference>
<dbReference type="GO" id="GO:0016462">
    <property type="term" value="F:pyrophosphatase activity"/>
    <property type="evidence" value="ECO:0007669"/>
    <property type="project" value="InterPro"/>
</dbReference>
<dbReference type="CDD" id="cd04666">
    <property type="entry name" value="NUDIX_DIPP2_like_Nudt4"/>
    <property type="match status" value="1"/>
</dbReference>
<evidence type="ECO:0000256" key="6">
    <source>
        <dbReference type="ARBA" id="ARBA00022842"/>
    </source>
</evidence>
<dbReference type="PANTHER" id="PTHR12629">
    <property type="entry name" value="DIPHOSPHOINOSITOL POLYPHOSPHATE PHOSPHOHYDROLASE"/>
    <property type="match status" value="1"/>
</dbReference>
<comment type="cofactor">
    <cofactor evidence="2">
        <name>Mg(2+)</name>
        <dbReference type="ChEBI" id="CHEBI:18420"/>
    </cofactor>
</comment>
<evidence type="ECO:0000259" key="8">
    <source>
        <dbReference type="PROSITE" id="PS51462"/>
    </source>
</evidence>
<dbReference type="InterPro" id="IPR047198">
    <property type="entry name" value="DDP-like_NUDIX"/>
</dbReference>
<dbReference type="PROSITE" id="PS00893">
    <property type="entry name" value="NUDIX_BOX"/>
    <property type="match status" value="1"/>
</dbReference>
<dbReference type="InParanoid" id="A0A7J7C822"/>
<dbReference type="PANTHER" id="PTHR12629:SF15">
    <property type="entry name" value="NUDIX HYDROLASE 4"/>
    <property type="match status" value="1"/>
</dbReference>
<keyword evidence="10" id="KW-1185">Reference proteome</keyword>
<dbReference type="GO" id="GO:0046872">
    <property type="term" value="F:metal ion binding"/>
    <property type="evidence" value="ECO:0007669"/>
    <property type="project" value="UniProtKB-KW"/>
</dbReference>
<dbReference type="GO" id="GO:0005737">
    <property type="term" value="C:cytoplasm"/>
    <property type="evidence" value="ECO:0007669"/>
    <property type="project" value="TreeGrafter"/>
</dbReference>
<dbReference type="Gene3D" id="3.90.79.10">
    <property type="entry name" value="Nucleoside Triphosphate Pyrophosphohydrolase"/>
    <property type="match status" value="1"/>
</dbReference>
<dbReference type="OrthoDB" id="2011998at2759"/>
<feature type="domain" description="Nudix hydrolase" evidence="8">
    <location>
        <begin position="51"/>
        <end position="194"/>
    </location>
</feature>
<keyword evidence="7" id="KW-0464">Manganese</keyword>
<evidence type="ECO:0000256" key="5">
    <source>
        <dbReference type="ARBA" id="ARBA00022801"/>
    </source>
</evidence>
<proteinExistence type="inferred from homology"/>
<dbReference type="InterPro" id="IPR015797">
    <property type="entry name" value="NUDIX_hydrolase-like_dom_sf"/>
</dbReference>
<dbReference type="EMBL" id="JAAARO010000020">
    <property type="protein sequence ID" value="KAF5730291.1"/>
    <property type="molecule type" value="Genomic_DNA"/>
</dbReference>
<evidence type="ECO:0000313" key="10">
    <source>
        <dbReference type="Proteomes" id="UP000593562"/>
    </source>
</evidence>
<keyword evidence="4" id="KW-0479">Metal-binding</keyword>
<dbReference type="GO" id="GO:0005634">
    <property type="term" value="C:nucleus"/>
    <property type="evidence" value="ECO:0007669"/>
    <property type="project" value="TreeGrafter"/>
</dbReference>
<dbReference type="SUPFAM" id="SSF55811">
    <property type="entry name" value="Nudix"/>
    <property type="match status" value="1"/>
</dbReference>
<name>A0A7J7C822_TRIWF</name>
<reference evidence="9 10" key="1">
    <citation type="journal article" date="2020" name="Nat. Commun.">
        <title>Genome of Tripterygium wilfordii and identification of cytochrome P450 involved in triptolide biosynthesis.</title>
        <authorList>
            <person name="Tu L."/>
            <person name="Su P."/>
            <person name="Zhang Z."/>
            <person name="Gao L."/>
            <person name="Wang J."/>
            <person name="Hu T."/>
            <person name="Zhou J."/>
            <person name="Zhang Y."/>
            <person name="Zhao Y."/>
            <person name="Liu Y."/>
            <person name="Song Y."/>
            <person name="Tong Y."/>
            <person name="Lu Y."/>
            <person name="Yang J."/>
            <person name="Xu C."/>
            <person name="Jia M."/>
            <person name="Peters R.J."/>
            <person name="Huang L."/>
            <person name="Gao W."/>
        </authorList>
    </citation>
    <scope>NUCLEOTIDE SEQUENCE [LARGE SCALE GENOMIC DNA]</scope>
    <source>
        <strain evidence="10">cv. XIE 37</strain>
        <tissue evidence="9">Leaf</tissue>
    </source>
</reference>
<keyword evidence="6" id="KW-0460">Magnesium</keyword>
<comment type="similarity">
    <text evidence="3">Belongs to the Nudix hydrolase family.</text>
</comment>
<evidence type="ECO:0000256" key="7">
    <source>
        <dbReference type="ARBA" id="ARBA00023211"/>
    </source>
</evidence>
<evidence type="ECO:0000313" key="9">
    <source>
        <dbReference type="EMBL" id="KAF5730291.1"/>
    </source>
</evidence>
<dbReference type="InterPro" id="IPR000086">
    <property type="entry name" value="NUDIX_hydrolase_dom"/>
</dbReference>
<evidence type="ECO:0000256" key="2">
    <source>
        <dbReference type="ARBA" id="ARBA00001946"/>
    </source>
</evidence>
<evidence type="ECO:0000256" key="3">
    <source>
        <dbReference type="ARBA" id="ARBA00005582"/>
    </source>
</evidence>
<dbReference type="FunCoup" id="A0A7J7C822">
    <property type="interactions" value="1361"/>
</dbReference>
<accession>A0A7J7C822</accession>
<protein>
    <recommendedName>
        <fullName evidence="8">Nudix hydrolase domain-containing protein</fullName>
    </recommendedName>
</protein>
<dbReference type="InterPro" id="IPR020084">
    <property type="entry name" value="NUDIX_hydrolase_CS"/>
</dbReference>
<gene>
    <name evidence="9" type="ORF">HS088_TW20G00664</name>
</gene>
<evidence type="ECO:0000256" key="1">
    <source>
        <dbReference type="ARBA" id="ARBA00001936"/>
    </source>
</evidence>
<organism evidence="9 10">
    <name type="scientific">Tripterygium wilfordii</name>
    <name type="common">Thunder God vine</name>
    <dbReference type="NCBI Taxonomy" id="458696"/>
    <lineage>
        <taxon>Eukaryota</taxon>
        <taxon>Viridiplantae</taxon>
        <taxon>Streptophyta</taxon>
        <taxon>Embryophyta</taxon>
        <taxon>Tracheophyta</taxon>
        <taxon>Spermatophyta</taxon>
        <taxon>Magnoliopsida</taxon>
        <taxon>eudicotyledons</taxon>
        <taxon>Gunneridae</taxon>
        <taxon>Pentapetalae</taxon>
        <taxon>rosids</taxon>
        <taxon>fabids</taxon>
        <taxon>Celastrales</taxon>
        <taxon>Celastraceae</taxon>
        <taxon>Tripterygium</taxon>
    </lineage>
</organism>
<dbReference type="Pfam" id="PF00293">
    <property type="entry name" value="NUDIX"/>
    <property type="match status" value="1"/>
</dbReference>
<dbReference type="PROSITE" id="PS51462">
    <property type="entry name" value="NUDIX"/>
    <property type="match status" value="1"/>
</dbReference>
<evidence type="ECO:0000256" key="4">
    <source>
        <dbReference type="ARBA" id="ARBA00022723"/>
    </source>
</evidence>